<feature type="compositionally biased region" description="Acidic residues" evidence="1">
    <location>
        <begin position="149"/>
        <end position="162"/>
    </location>
</feature>
<comment type="caution">
    <text evidence="2">The sequence shown here is derived from an EMBL/GenBank/DDBJ whole genome shotgun (WGS) entry which is preliminary data.</text>
</comment>
<dbReference type="EMBL" id="JAPEVG010000064">
    <property type="protein sequence ID" value="KAJ8488356.1"/>
    <property type="molecule type" value="Genomic_DNA"/>
</dbReference>
<feature type="region of interest" description="Disordered" evidence="1">
    <location>
        <begin position="36"/>
        <end position="56"/>
    </location>
</feature>
<accession>A0AAD7TXE7</accession>
<name>A0AAD7TXE7_9APHY</name>
<keyword evidence="3" id="KW-1185">Reference proteome</keyword>
<evidence type="ECO:0000256" key="1">
    <source>
        <dbReference type="SAM" id="MobiDB-lite"/>
    </source>
</evidence>
<evidence type="ECO:0000313" key="2">
    <source>
        <dbReference type="EMBL" id="KAJ8488356.1"/>
    </source>
</evidence>
<proteinExistence type="predicted"/>
<feature type="compositionally biased region" description="Polar residues" evidence="1">
    <location>
        <begin position="77"/>
        <end position="90"/>
    </location>
</feature>
<evidence type="ECO:0000313" key="3">
    <source>
        <dbReference type="Proteomes" id="UP001215151"/>
    </source>
</evidence>
<feature type="region of interest" description="Disordered" evidence="1">
    <location>
        <begin position="149"/>
        <end position="190"/>
    </location>
</feature>
<gene>
    <name evidence="2" type="ORF">ONZ51_g3621</name>
</gene>
<organism evidence="2 3">
    <name type="scientific">Trametes cubensis</name>
    <dbReference type="NCBI Taxonomy" id="1111947"/>
    <lineage>
        <taxon>Eukaryota</taxon>
        <taxon>Fungi</taxon>
        <taxon>Dikarya</taxon>
        <taxon>Basidiomycota</taxon>
        <taxon>Agaricomycotina</taxon>
        <taxon>Agaricomycetes</taxon>
        <taxon>Polyporales</taxon>
        <taxon>Polyporaceae</taxon>
        <taxon>Trametes</taxon>
    </lineage>
</organism>
<dbReference type="Proteomes" id="UP001215151">
    <property type="component" value="Unassembled WGS sequence"/>
</dbReference>
<dbReference type="AlphaFoldDB" id="A0AAD7TXE7"/>
<feature type="region of interest" description="Disordered" evidence="1">
    <location>
        <begin position="315"/>
        <end position="344"/>
    </location>
</feature>
<sequence>MLHKSNSPLKHVVSPEDDPSNFSAFFGPVATAAPRGWIAPATTSTKRGRDAEDYDDEVSTKRIRSFDPAFDAMDVEPTTTDGSGSAFTSSKRSAFTLPNSQDIGKGSKYNSWSNTAKNSAFTVVPALTLAPKLAPNPQTSFGEMYGYDDEDGQSLLDEDETGSECSDSTVDDPMQMESRVPSSPLGSKTPMEAAHDKRVAETIAESALAAMGRALCEERPKIWNKPGLSPLGRERAVDNDTEQRTQLLLVARSRRVIEIKRDHAAVDRICARRLVLRTQACLYYDQLPENVRVLSGSAEIAKREMAEMLDEANIEPMPHGMSGKGTSPGPRDTSYERPTLDPPESEFRYTITSGPFIGERIEKTAFNGSKRWAMLVPDLKGKRKAATGTEGDKPSRLSLRIRVLASNDEYEIHTDVLLMTRWKDNGQACHELDIRGWAGHTTFTAMQEWERFAAAAAAEAMQEEPEGGALSPSYLALSLPSAPTSTSTAGPDTDAISVASGETCVLSPDNEDDSMDWSAFIDPALFESAYAANWGLTFA</sequence>
<reference evidence="2" key="1">
    <citation type="submission" date="2022-11" db="EMBL/GenBank/DDBJ databases">
        <title>Genome Sequence of Cubamyces cubensis.</title>
        <authorList>
            <person name="Buettner E."/>
        </authorList>
    </citation>
    <scope>NUCLEOTIDE SEQUENCE</scope>
    <source>
        <strain evidence="2">MPL-01</strain>
    </source>
</reference>
<feature type="region of interest" description="Disordered" evidence="1">
    <location>
        <begin position="69"/>
        <end position="90"/>
    </location>
</feature>
<protein>
    <submittedName>
        <fullName evidence="2">Uncharacterized protein</fullName>
    </submittedName>
</protein>